<accession>A0A8S5NAL9</accession>
<evidence type="ECO:0000313" key="1">
    <source>
        <dbReference type="EMBL" id="DAD91304.1"/>
    </source>
</evidence>
<sequence length="63" mass="7412">MRKCTGRLCRIIQIKILRMFSTLKRNLQFVVRICKRQIVSYLIPIIHSIHPPSVFSFLIVTQG</sequence>
<organism evidence="1">
    <name type="scientific">Siphoviridae sp. ctL5G6</name>
    <dbReference type="NCBI Taxonomy" id="2826247"/>
    <lineage>
        <taxon>Viruses</taxon>
        <taxon>Duplodnaviria</taxon>
        <taxon>Heunggongvirae</taxon>
        <taxon>Uroviricota</taxon>
        <taxon>Caudoviricetes</taxon>
    </lineage>
</organism>
<proteinExistence type="predicted"/>
<protein>
    <submittedName>
        <fullName evidence="1">Uncharacterized protein</fullName>
    </submittedName>
</protein>
<name>A0A8S5NAL9_9CAUD</name>
<reference evidence="1" key="1">
    <citation type="journal article" date="2021" name="Proc. Natl. Acad. Sci. U.S.A.">
        <title>A Catalog of Tens of Thousands of Viruses from Human Metagenomes Reveals Hidden Associations with Chronic Diseases.</title>
        <authorList>
            <person name="Tisza M.J."/>
            <person name="Buck C.B."/>
        </authorList>
    </citation>
    <scope>NUCLEOTIDE SEQUENCE</scope>
    <source>
        <strain evidence="1">CtL5G6</strain>
    </source>
</reference>
<dbReference type="EMBL" id="BK015109">
    <property type="protein sequence ID" value="DAD91304.1"/>
    <property type="molecule type" value="Genomic_DNA"/>
</dbReference>